<dbReference type="PANTHER" id="PTHR43072">
    <property type="entry name" value="N-ACETYLTRANSFERASE"/>
    <property type="match status" value="1"/>
</dbReference>
<gene>
    <name evidence="4" type="ORF">ACFSB2_26195</name>
</gene>
<accession>A0ABW4JNW5</accession>
<dbReference type="RefSeq" id="WP_377946178.1">
    <property type="nucleotide sequence ID" value="NZ_JBHUCX010000101.1"/>
</dbReference>
<dbReference type="PANTHER" id="PTHR43072:SF23">
    <property type="entry name" value="UPF0039 PROTEIN C11D3.02C"/>
    <property type="match status" value="1"/>
</dbReference>
<proteinExistence type="predicted"/>
<dbReference type="InterPro" id="IPR000182">
    <property type="entry name" value="GNAT_dom"/>
</dbReference>
<dbReference type="Pfam" id="PF00583">
    <property type="entry name" value="Acetyltransf_1"/>
    <property type="match status" value="1"/>
</dbReference>
<dbReference type="Gene3D" id="3.40.630.30">
    <property type="match status" value="1"/>
</dbReference>
<dbReference type="GO" id="GO:0016746">
    <property type="term" value="F:acyltransferase activity"/>
    <property type="evidence" value="ECO:0007669"/>
    <property type="project" value="UniProtKB-KW"/>
</dbReference>
<evidence type="ECO:0000313" key="4">
    <source>
        <dbReference type="EMBL" id="MFD1678164.1"/>
    </source>
</evidence>
<reference evidence="5" key="1">
    <citation type="journal article" date="2019" name="Int. J. Syst. Evol. Microbiol.">
        <title>The Global Catalogue of Microorganisms (GCM) 10K type strain sequencing project: providing services to taxonomists for standard genome sequencing and annotation.</title>
        <authorList>
            <consortium name="The Broad Institute Genomics Platform"/>
            <consortium name="The Broad Institute Genome Sequencing Center for Infectious Disease"/>
            <person name="Wu L."/>
            <person name="Ma J."/>
        </authorList>
    </citation>
    <scope>NUCLEOTIDE SEQUENCE [LARGE SCALE GENOMIC DNA]</scope>
    <source>
        <strain evidence="5">CGMCC 1.12286</strain>
    </source>
</reference>
<name>A0ABW4JNW5_9BACL</name>
<evidence type="ECO:0000256" key="1">
    <source>
        <dbReference type="ARBA" id="ARBA00022679"/>
    </source>
</evidence>
<dbReference type="EC" id="2.3.-.-" evidence="4"/>
<feature type="domain" description="N-acetyltransferase" evidence="3">
    <location>
        <begin position="1"/>
        <end position="169"/>
    </location>
</feature>
<dbReference type="InterPro" id="IPR016181">
    <property type="entry name" value="Acyl_CoA_acyltransferase"/>
</dbReference>
<dbReference type="CDD" id="cd04301">
    <property type="entry name" value="NAT_SF"/>
    <property type="match status" value="1"/>
</dbReference>
<organism evidence="4 5">
    <name type="scientific">Alicyclobacillus fodiniaquatilis</name>
    <dbReference type="NCBI Taxonomy" id="1661150"/>
    <lineage>
        <taxon>Bacteria</taxon>
        <taxon>Bacillati</taxon>
        <taxon>Bacillota</taxon>
        <taxon>Bacilli</taxon>
        <taxon>Bacillales</taxon>
        <taxon>Alicyclobacillaceae</taxon>
        <taxon>Alicyclobacillus</taxon>
    </lineage>
</organism>
<evidence type="ECO:0000259" key="3">
    <source>
        <dbReference type="PROSITE" id="PS51186"/>
    </source>
</evidence>
<dbReference type="Proteomes" id="UP001597079">
    <property type="component" value="Unassembled WGS sequence"/>
</dbReference>
<evidence type="ECO:0000256" key="2">
    <source>
        <dbReference type="ARBA" id="ARBA00023315"/>
    </source>
</evidence>
<evidence type="ECO:0000313" key="5">
    <source>
        <dbReference type="Proteomes" id="UP001597079"/>
    </source>
</evidence>
<keyword evidence="5" id="KW-1185">Reference proteome</keyword>
<sequence length="177" mass="20118">MKIRRAVIEDVDGIVHVHIHSLKSSHNAILPDEFLDGLDNDWSEPRFTQTLKQPLNDSLIYVAEDDYGAIVGFIWGGRERKGNDTYKGEIYAIYILQAYQRKGLGRRLTLELANHLQDLGIHSLLVWVIANNYPSRSFYEGIGGRKVSEGTFEMMGNIYRDVAYGWTDISQTLSEAP</sequence>
<comment type="caution">
    <text evidence="4">The sequence shown here is derived from an EMBL/GenBank/DDBJ whole genome shotgun (WGS) entry which is preliminary data.</text>
</comment>
<keyword evidence="1 4" id="KW-0808">Transferase</keyword>
<dbReference type="EMBL" id="JBHUCX010000101">
    <property type="protein sequence ID" value="MFD1678164.1"/>
    <property type="molecule type" value="Genomic_DNA"/>
</dbReference>
<keyword evidence="2 4" id="KW-0012">Acyltransferase</keyword>
<dbReference type="SUPFAM" id="SSF55729">
    <property type="entry name" value="Acyl-CoA N-acyltransferases (Nat)"/>
    <property type="match status" value="1"/>
</dbReference>
<dbReference type="PROSITE" id="PS51186">
    <property type="entry name" value="GNAT"/>
    <property type="match status" value="1"/>
</dbReference>
<protein>
    <submittedName>
        <fullName evidence="4">GNAT family N-acetyltransferase</fullName>
        <ecNumber evidence="4">2.3.-.-</ecNumber>
    </submittedName>
</protein>